<dbReference type="GO" id="GO:0003824">
    <property type="term" value="F:catalytic activity"/>
    <property type="evidence" value="ECO:0007669"/>
    <property type="project" value="InterPro"/>
</dbReference>
<keyword evidence="4" id="KW-1185">Reference proteome</keyword>
<sequence length="844" mass="92539">MEHDEATAFAANAKTKGNHYFQRGHWEAAYRQYSNGINAEGPVDPDLLAQLHSNRAATCLHLNRAREARMEAKRATALAPLWPKAHIRLAETYHATRKYDKAASRLETALGLAKESLDSAASREIRNKLDAYRLDRAGYEHGHSQNRSYDPRFVDEDPLSEAFRSQMGLPDDGPSPSAFVDELLQRVPESESTGAQRNVVIGHRARTRGDDVAAAEAFRSAALQGNPEGMYNYAVMLQAGHGVQQNLEESFRWFERAAVCPPNAFAVFPYVGICDAMAALGRCYSLGIVVEKDERKALSELRTLTTPYGHRLRRAKELMIQASEAFEDGDMVACAAYAAEANRIDDAPLVFSPEEVIQSRTAAALLAISGQWDADLALLMYPRDPDRLVGYWMAAHASFPDDPIFRDLHASLAANRPGDQGQYVGVLYSLAAASFHAWDLEEANAQCKSFLARDAMSRKLMTKFSGSSGAMAATTQAVPMRSGSILALAIGVAAVVGVSALHKRRLLRSEGDIAADSAVAGRSDGNASAGGSAAGRQRAAQVAVGLLRLCVPRHWTDLVKNDVFIDKTMAQVAETLIIFVDGHDKHEILNYASELYNMAWDVACVKGKLSLDIRIVAGVAGEGMPTWDALLLLPELNAVFGEEDHVNVQQMNAARLERDGLFAVAYHPLARFAQPYLRAELRYFEDEHTPLTLQDQILLGGTFDHLHNGHKKLLSLAVSVCRRHLIVGITSEAMLRHKANAELIESLETRQRNVLAFVQFLKPSLRVEFAVLEDPFGPAIQVDGPAGLVLSTETLPALPKIESIRRERGLAPLTAYVCRRTDASTLSSSFIRERLAASRMPAPK</sequence>
<gene>
    <name evidence="3" type="ORF">P43SY_003025</name>
</gene>
<protein>
    <recommendedName>
        <fullName evidence="2">Cytidyltransferase-like domain-containing protein</fullName>
    </recommendedName>
</protein>
<organism evidence="3 4">
    <name type="scientific">Pythium insidiosum</name>
    <name type="common">Pythiosis disease agent</name>
    <dbReference type="NCBI Taxonomy" id="114742"/>
    <lineage>
        <taxon>Eukaryota</taxon>
        <taxon>Sar</taxon>
        <taxon>Stramenopiles</taxon>
        <taxon>Oomycota</taxon>
        <taxon>Peronosporomycetes</taxon>
        <taxon>Pythiales</taxon>
        <taxon>Pythiaceae</taxon>
        <taxon>Pythium</taxon>
    </lineage>
</organism>
<dbReference type="InterPro" id="IPR019734">
    <property type="entry name" value="TPR_rpt"/>
</dbReference>
<evidence type="ECO:0000256" key="1">
    <source>
        <dbReference type="PROSITE-ProRule" id="PRU00339"/>
    </source>
</evidence>
<dbReference type="PROSITE" id="PS50005">
    <property type="entry name" value="TPR"/>
    <property type="match status" value="1"/>
</dbReference>
<dbReference type="EMBL" id="JAKCXM010000076">
    <property type="protein sequence ID" value="KAJ0403720.1"/>
    <property type="molecule type" value="Genomic_DNA"/>
</dbReference>
<dbReference type="InterPro" id="IPR052945">
    <property type="entry name" value="Mitotic_Regulator"/>
</dbReference>
<dbReference type="PANTHER" id="PTHR43628:SF1">
    <property type="entry name" value="CHITIN SYNTHASE REGULATORY FACTOR 2-RELATED"/>
    <property type="match status" value="1"/>
</dbReference>
<dbReference type="Gene3D" id="3.40.50.620">
    <property type="entry name" value="HUPs"/>
    <property type="match status" value="1"/>
</dbReference>
<dbReference type="NCBIfam" id="TIGR00125">
    <property type="entry name" value="cyt_tran_rel"/>
    <property type="match status" value="1"/>
</dbReference>
<reference evidence="3" key="1">
    <citation type="submission" date="2021-12" db="EMBL/GenBank/DDBJ databases">
        <title>Prjna785345.</title>
        <authorList>
            <person name="Rujirawat T."/>
            <person name="Krajaejun T."/>
        </authorList>
    </citation>
    <scope>NUCLEOTIDE SEQUENCE</scope>
    <source>
        <strain evidence="3">Pi057C3</strain>
    </source>
</reference>
<dbReference type="SMART" id="SM00671">
    <property type="entry name" value="SEL1"/>
    <property type="match status" value="2"/>
</dbReference>
<dbReference type="Proteomes" id="UP001209570">
    <property type="component" value="Unassembled WGS sequence"/>
</dbReference>
<dbReference type="SUPFAM" id="SSF81901">
    <property type="entry name" value="HCP-like"/>
    <property type="match status" value="1"/>
</dbReference>
<dbReference type="Gene3D" id="1.25.40.10">
    <property type="entry name" value="Tetratricopeptide repeat domain"/>
    <property type="match status" value="2"/>
</dbReference>
<comment type="caution">
    <text evidence="3">The sequence shown here is derived from an EMBL/GenBank/DDBJ whole genome shotgun (WGS) entry which is preliminary data.</text>
</comment>
<evidence type="ECO:0000259" key="2">
    <source>
        <dbReference type="Pfam" id="PF01467"/>
    </source>
</evidence>
<feature type="domain" description="Cytidyltransferase-like" evidence="2">
    <location>
        <begin position="698"/>
        <end position="834"/>
    </location>
</feature>
<dbReference type="Pfam" id="PF08238">
    <property type="entry name" value="Sel1"/>
    <property type="match status" value="2"/>
</dbReference>
<keyword evidence="1" id="KW-0802">TPR repeat</keyword>
<dbReference type="InterPro" id="IPR014729">
    <property type="entry name" value="Rossmann-like_a/b/a_fold"/>
</dbReference>
<dbReference type="InterPro" id="IPR006597">
    <property type="entry name" value="Sel1-like"/>
</dbReference>
<evidence type="ECO:0000313" key="4">
    <source>
        <dbReference type="Proteomes" id="UP001209570"/>
    </source>
</evidence>
<dbReference type="AlphaFoldDB" id="A0AAD5M464"/>
<dbReference type="InterPro" id="IPR004821">
    <property type="entry name" value="Cyt_trans-like"/>
</dbReference>
<dbReference type="SMART" id="SM00028">
    <property type="entry name" value="TPR"/>
    <property type="match status" value="2"/>
</dbReference>
<name>A0AAD5M464_PYTIN</name>
<proteinExistence type="predicted"/>
<accession>A0AAD5M464</accession>
<dbReference type="Pfam" id="PF01467">
    <property type="entry name" value="CTP_transf_like"/>
    <property type="match status" value="1"/>
</dbReference>
<feature type="repeat" description="TPR" evidence="1">
    <location>
        <begin position="83"/>
        <end position="116"/>
    </location>
</feature>
<dbReference type="SUPFAM" id="SSF52374">
    <property type="entry name" value="Nucleotidylyl transferase"/>
    <property type="match status" value="1"/>
</dbReference>
<dbReference type="PANTHER" id="PTHR43628">
    <property type="entry name" value="ACTIVATOR OF C KINASE PROTEIN 1-RELATED"/>
    <property type="match status" value="1"/>
</dbReference>
<dbReference type="InterPro" id="IPR011990">
    <property type="entry name" value="TPR-like_helical_dom_sf"/>
</dbReference>
<dbReference type="SUPFAM" id="SSF48452">
    <property type="entry name" value="TPR-like"/>
    <property type="match status" value="1"/>
</dbReference>
<evidence type="ECO:0000313" key="3">
    <source>
        <dbReference type="EMBL" id="KAJ0403720.1"/>
    </source>
</evidence>